<evidence type="ECO:0000256" key="1">
    <source>
        <dbReference type="SAM" id="Phobius"/>
    </source>
</evidence>
<dbReference type="AlphaFoldDB" id="A0A2X0SIF2"/>
<feature type="domain" description="DUF7847" evidence="2">
    <location>
        <begin position="93"/>
        <end position="226"/>
    </location>
</feature>
<dbReference type="NCBIfam" id="NF041043">
    <property type="entry name" value="BPSS1780_fam"/>
    <property type="match status" value="1"/>
</dbReference>
<reference evidence="3" key="1">
    <citation type="submission" date="2018-05" db="EMBL/GenBank/DDBJ databases">
        <authorList>
            <person name="Lanie J.A."/>
            <person name="Ng W.-L."/>
            <person name="Kazmierczak K.M."/>
            <person name="Andrzejewski T.M."/>
            <person name="Davidsen T.M."/>
            <person name="Wayne K.J."/>
            <person name="Tettelin H."/>
            <person name="Glass J.I."/>
            <person name="Rusch D."/>
            <person name="Podicherti R."/>
            <person name="Tsui H.-C.T."/>
            <person name="Winkler M.E."/>
        </authorList>
    </citation>
    <scope>NUCLEOTIDE SEQUENCE</scope>
    <source>
        <strain evidence="3">KNB</strain>
    </source>
</reference>
<keyword evidence="1" id="KW-0472">Membrane</keyword>
<organism evidence="3">
    <name type="scientific">Candidatus Nitrotoga fabula</name>
    <dbReference type="NCBI Taxonomy" id="2182327"/>
    <lineage>
        <taxon>Bacteria</taxon>
        <taxon>Pseudomonadati</taxon>
        <taxon>Pseudomonadota</taxon>
        <taxon>Betaproteobacteria</taxon>
        <taxon>Nitrosomonadales</taxon>
        <taxon>Gallionellaceae</taxon>
        <taxon>Candidatus Nitrotoga</taxon>
    </lineage>
</organism>
<feature type="transmembrane region" description="Helical" evidence="1">
    <location>
        <begin position="94"/>
        <end position="114"/>
    </location>
</feature>
<feature type="transmembrane region" description="Helical" evidence="1">
    <location>
        <begin position="146"/>
        <end position="170"/>
    </location>
</feature>
<gene>
    <name evidence="3" type="ORF">NITFAB_0274</name>
</gene>
<dbReference type="InterPro" id="IPR047798">
    <property type="entry name" value="BPSS1780-like"/>
</dbReference>
<protein>
    <submittedName>
        <fullName evidence="3">Transmembrane protein</fullName>
    </submittedName>
</protein>
<keyword evidence="1" id="KW-1133">Transmembrane helix</keyword>
<proteinExistence type="predicted"/>
<dbReference type="InterPro" id="IPR057169">
    <property type="entry name" value="DUF7847"/>
</dbReference>
<dbReference type="EMBL" id="LS423452">
    <property type="protein sequence ID" value="SPS04685.1"/>
    <property type="molecule type" value="Genomic_DNA"/>
</dbReference>
<evidence type="ECO:0000259" key="2">
    <source>
        <dbReference type="Pfam" id="PF25231"/>
    </source>
</evidence>
<sequence length="256" mass="27941">MESRKVGIANGWLWIKQGFWLFKKSPVLWVVLSLIGVTGLIALSTLPVVGDPLATLLFPILLAGYMLGCRALENDEELELSHLFAGFHHSTAQLVTLGGINLIGQMLILGVIMLTGGDSLVNVLINQSPVNNPNILMEAAEGAGMAMVLGMTLFSLLLLAMQLAPMLVVFDRIPPVEALKTSLRACLRNFLPLLSYSIMMALFMMIASMPMMLGWLLLLPVMISSMYAMYRNLFPTPDELARANQSGQAPQDPQDP</sequence>
<keyword evidence="1 3" id="KW-0812">Transmembrane</keyword>
<evidence type="ECO:0000313" key="3">
    <source>
        <dbReference type="EMBL" id="SPS04685.1"/>
    </source>
</evidence>
<feature type="transmembrane region" description="Helical" evidence="1">
    <location>
        <begin position="26"/>
        <end position="47"/>
    </location>
</feature>
<dbReference type="Pfam" id="PF25231">
    <property type="entry name" value="DUF7847"/>
    <property type="match status" value="1"/>
</dbReference>
<accession>A0A2X0SIF2</accession>
<name>A0A2X0SIF2_9PROT</name>